<evidence type="ECO:0000313" key="3">
    <source>
        <dbReference type="Proteomes" id="UP000715441"/>
    </source>
</evidence>
<dbReference type="Proteomes" id="UP000715441">
    <property type="component" value="Unassembled WGS sequence"/>
</dbReference>
<sequence length="302" mass="32850">MVNLLVSIALMFILFKIPFWILSSIRVGNGGSFIGSLVKGFLAYKTFGLLGGGGGRAPRPRGGPKPSGPSDPYANTKATSSGQYMLPLEGIKRGRAPKPPHQRYAPKPSAQSRPGGQGTQLSLPLDGEWPENKPRVGRDGQYRLPLDVQRQPAPKPAAGPPARPSSAPRGRQLKFPASGEWPENRPRLGRDGQYRLPMDARRVRKPAPAPAPPHPRPSSAGRQLKFPADGEWPENKPRVGRDGQYQLPLNVQRTRKPAPPPSGGQPPTTPRRGPRPRQQSLPLDLPKVHPPRPSTRREGGEK</sequence>
<reference evidence="2 3" key="1">
    <citation type="submission" date="2020-04" db="EMBL/GenBank/DDBJ databases">
        <title>Novel species.</title>
        <authorList>
            <person name="Teo W.F.A."/>
            <person name="Lipun K."/>
            <person name="Srisuk N."/>
            <person name="Duangmal K."/>
        </authorList>
    </citation>
    <scope>NUCLEOTIDE SEQUENCE [LARGE SCALE GENOMIC DNA]</scope>
    <source>
        <strain evidence="2 3">K13G38</strain>
    </source>
</reference>
<accession>A0ABX1JBZ6</accession>
<gene>
    <name evidence="2" type="ORF">HFP15_31060</name>
</gene>
<feature type="compositionally biased region" description="Pro residues" evidence="1">
    <location>
        <begin position="257"/>
        <end position="269"/>
    </location>
</feature>
<dbReference type="EMBL" id="JAAXLS010000034">
    <property type="protein sequence ID" value="NKQ57315.1"/>
    <property type="molecule type" value="Genomic_DNA"/>
</dbReference>
<name>A0ABX1JBZ6_9PSEU</name>
<protein>
    <submittedName>
        <fullName evidence="2">Uncharacterized protein</fullName>
    </submittedName>
</protein>
<comment type="caution">
    <text evidence="2">The sequence shown here is derived from an EMBL/GenBank/DDBJ whole genome shotgun (WGS) entry which is preliminary data.</text>
</comment>
<evidence type="ECO:0000313" key="2">
    <source>
        <dbReference type="EMBL" id="NKQ57315.1"/>
    </source>
</evidence>
<feature type="compositionally biased region" description="Basic and acidic residues" evidence="1">
    <location>
        <begin position="182"/>
        <end position="201"/>
    </location>
</feature>
<organism evidence="2 3">
    <name type="scientific">Amycolatopsis acididurans</name>
    <dbReference type="NCBI Taxonomy" id="2724524"/>
    <lineage>
        <taxon>Bacteria</taxon>
        <taxon>Bacillati</taxon>
        <taxon>Actinomycetota</taxon>
        <taxon>Actinomycetes</taxon>
        <taxon>Pseudonocardiales</taxon>
        <taxon>Pseudonocardiaceae</taxon>
        <taxon>Amycolatopsis</taxon>
    </lineage>
</organism>
<feature type="compositionally biased region" description="Basic and acidic residues" evidence="1">
    <location>
        <begin position="130"/>
        <end position="141"/>
    </location>
</feature>
<keyword evidence="3" id="KW-1185">Reference proteome</keyword>
<feature type="compositionally biased region" description="Pro residues" evidence="1">
    <location>
        <begin position="153"/>
        <end position="163"/>
    </location>
</feature>
<feature type="compositionally biased region" description="Pro residues" evidence="1">
    <location>
        <begin position="207"/>
        <end position="216"/>
    </location>
</feature>
<evidence type="ECO:0000256" key="1">
    <source>
        <dbReference type="SAM" id="MobiDB-lite"/>
    </source>
</evidence>
<feature type="compositionally biased region" description="Polar residues" evidence="1">
    <location>
        <begin position="109"/>
        <end position="122"/>
    </location>
</feature>
<feature type="region of interest" description="Disordered" evidence="1">
    <location>
        <begin position="53"/>
        <end position="302"/>
    </location>
</feature>
<proteinExistence type="predicted"/>